<dbReference type="PANTHER" id="PTHR46429:SF1">
    <property type="entry name" value="23S RRNA (GUANOSINE-2'-O-)-METHYLTRANSFERASE RLMB"/>
    <property type="match status" value="1"/>
</dbReference>
<name>A0A1I2QB72_9BACL</name>
<dbReference type="Proteomes" id="UP000198661">
    <property type="component" value="Unassembled WGS sequence"/>
</dbReference>
<sequence>MNTEWIVGRRSVLEAMKAGRELEKLLVAEGAAKGGLADLIRQARQKGIPVQQVPRSRLDRLAEGANHQGVAAEAAAYKYARLEDLFRRAEEREEAPFFILLDGIEDPHNLGSILRTADAAGAHGVIIPKRRAAGLTPAVGKASAGAVEYVPVVRVTNLHRTAEELKESGLWIIGSAPEAASDFTEADYTLPLALVIGSEGRGMSRLMKETCDLLVRLPMAGRVASLNASVAAALLMYEVLRRRRSQGDR</sequence>
<dbReference type="SUPFAM" id="SSF75217">
    <property type="entry name" value="alpha/beta knot"/>
    <property type="match status" value="1"/>
</dbReference>
<dbReference type="EMBL" id="FOOK01000022">
    <property type="protein sequence ID" value="SFG23517.1"/>
    <property type="molecule type" value="Genomic_DNA"/>
</dbReference>
<dbReference type="OrthoDB" id="9794400at2"/>
<keyword evidence="2 5" id="KW-0489">Methyltransferase</keyword>
<evidence type="ECO:0000256" key="1">
    <source>
        <dbReference type="ARBA" id="ARBA00007228"/>
    </source>
</evidence>
<protein>
    <submittedName>
        <fullName evidence="5">23S rRNA (Guanosine2251-2'-O)-methyltransferase</fullName>
    </submittedName>
</protein>
<dbReference type="SUPFAM" id="SSF55315">
    <property type="entry name" value="L30e-like"/>
    <property type="match status" value="1"/>
</dbReference>
<accession>A0A1I2QB72</accession>
<dbReference type="InterPro" id="IPR013123">
    <property type="entry name" value="SpoU_subst-bd"/>
</dbReference>
<comment type="similarity">
    <text evidence="1">Belongs to the class IV-like SAM-binding methyltransferase superfamily. RNA methyltransferase TrmH family.</text>
</comment>
<dbReference type="GO" id="GO:0005829">
    <property type="term" value="C:cytosol"/>
    <property type="evidence" value="ECO:0007669"/>
    <property type="project" value="TreeGrafter"/>
</dbReference>
<dbReference type="NCBIfam" id="TIGR00186">
    <property type="entry name" value="rRNA_methyl_3"/>
    <property type="match status" value="1"/>
</dbReference>
<evidence type="ECO:0000313" key="6">
    <source>
        <dbReference type="Proteomes" id="UP000198661"/>
    </source>
</evidence>
<dbReference type="InterPro" id="IPR001537">
    <property type="entry name" value="SpoU_MeTrfase"/>
</dbReference>
<dbReference type="InterPro" id="IPR029028">
    <property type="entry name" value="Alpha/beta_knot_MTases"/>
</dbReference>
<dbReference type="STRING" id="201973.SAMN04488025_1229"/>
<dbReference type="InterPro" id="IPR004441">
    <property type="entry name" value="rRNA_MeTrfase_TrmH"/>
</dbReference>
<dbReference type="GO" id="GO:0003723">
    <property type="term" value="F:RNA binding"/>
    <property type="evidence" value="ECO:0007669"/>
    <property type="project" value="InterPro"/>
</dbReference>
<dbReference type="GO" id="GO:0032259">
    <property type="term" value="P:methylation"/>
    <property type="evidence" value="ECO:0007669"/>
    <property type="project" value="UniProtKB-KW"/>
</dbReference>
<evidence type="ECO:0000259" key="4">
    <source>
        <dbReference type="SMART" id="SM00967"/>
    </source>
</evidence>
<evidence type="ECO:0000256" key="2">
    <source>
        <dbReference type="ARBA" id="ARBA00022603"/>
    </source>
</evidence>
<dbReference type="Pfam" id="PF08032">
    <property type="entry name" value="SpoU_sub_bind"/>
    <property type="match status" value="1"/>
</dbReference>
<proteinExistence type="inferred from homology"/>
<dbReference type="CDD" id="cd18103">
    <property type="entry name" value="SpoU-like_RlmB"/>
    <property type="match status" value="1"/>
</dbReference>
<dbReference type="SMART" id="SM00967">
    <property type="entry name" value="SpoU_sub_bind"/>
    <property type="match status" value="1"/>
</dbReference>
<dbReference type="Gene3D" id="3.30.1330.30">
    <property type="match status" value="1"/>
</dbReference>
<dbReference type="GO" id="GO:0006396">
    <property type="term" value="P:RNA processing"/>
    <property type="evidence" value="ECO:0007669"/>
    <property type="project" value="InterPro"/>
</dbReference>
<dbReference type="PANTHER" id="PTHR46429">
    <property type="entry name" value="23S RRNA (GUANOSINE-2'-O-)-METHYLTRANSFERASE RLMB"/>
    <property type="match status" value="1"/>
</dbReference>
<dbReference type="InterPro" id="IPR029064">
    <property type="entry name" value="Ribosomal_eL30-like_sf"/>
</dbReference>
<dbReference type="GO" id="GO:0008173">
    <property type="term" value="F:RNA methyltransferase activity"/>
    <property type="evidence" value="ECO:0007669"/>
    <property type="project" value="InterPro"/>
</dbReference>
<keyword evidence="3 5" id="KW-0808">Transferase</keyword>
<gene>
    <name evidence="5" type="ORF">SAMN04488025_1229</name>
</gene>
<dbReference type="Pfam" id="PF00588">
    <property type="entry name" value="SpoU_methylase"/>
    <property type="match status" value="1"/>
</dbReference>
<feature type="domain" description="RNA 2-O ribose methyltransferase substrate binding" evidence="4">
    <location>
        <begin position="5"/>
        <end position="80"/>
    </location>
</feature>
<dbReference type="RefSeq" id="WP_092039288.1">
    <property type="nucleotide sequence ID" value="NZ_FOOK01000022.1"/>
</dbReference>
<dbReference type="AlphaFoldDB" id="A0A1I2QB72"/>
<evidence type="ECO:0000256" key="3">
    <source>
        <dbReference type="ARBA" id="ARBA00022679"/>
    </source>
</evidence>
<keyword evidence="6" id="KW-1185">Reference proteome</keyword>
<dbReference type="Gene3D" id="3.40.1280.10">
    <property type="match status" value="1"/>
</dbReference>
<reference evidence="5 6" key="1">
    <citation type="submission" date="2016-10" db="EMBL/GenBank/DDBJ databases">
        <authorList>
            <person name="de Groot N.N."/>
        </authorList>
    </citation>
    <scope>NUCLEOTIDE SEQUENCE [LARGE SCALE GENOMIC DNA]</scope>
    <source>
        <strain evidence="5 6">DSM 44945</strain>
    </source>
</reference>
<dbReference type="InterPro" id="IPR029026">
    <property type="entry name" value="tRNA_m1G_MTases_N"/>
</dbReference>
<evidence type="ECO:0000313" key="5">
    <source>
        <dbReference type="EMBL" id="SFG23517.1"/>
    </source>
</evidence>
<dbReference type="FunFam" id="3.40.1280.10:FF:000008">
    <property type="entry name" value="Group 3 RNA methyltransferase TrmH"/>
    <property type="match status" value="1"/>
</dbReference>
<organism evidence="5 6">
    <name type="scientific">Planifilum fulgidum</name>
    <dbReference type="NCBI Taxonomy" id="201973"/>
    <lineage>
        <taxon>Bacteria</taxon>
        <taxon>Bacillati</taxon>
        <taxon>Bacillota</taxon>
        <taxon>Bacilli</taxon>
        <taxon>Bacillales</taxon>
        <taxon>Thermoactinomycetaceae</taxon>
        <taxon>Planifilum</taxon>
    </lineage>
</organism>